<dbReference type="Proteomes" id="UP000838763">
    <property type="component" value="Unassembled WGS sequence"/>
</dbReference>
<accession>A0A9P1MAT7</accession>
<sequence length="288" mass="30511">MDIMDIDFDVFIKGYGDSNADMASVSSPSTGLHSRTPFKTPGPSRFGTVPTESPSTQQQGPSQNSSVDEFEKMLDSINSKFKPGKSQLSQLTGTISHPAKVPPPAPSPFSTTSATTGCDISGGSLSPFLTRPAHETNIVVVEPGGKGKGNQTTRRPRRQAIDAGAPSTGGEAGDGEILLEARSPNKRGRLARMVSDLSDASGLNWGDPLIGSKWPGYPEVEDSPSEISPHSTGIKDISPGKNHPDSFSVPPKDKDKAPANAKETIAKVDGSHNMGKRLRKIRIWSVIL</sequence>
<feature type="region of interest" description="Disordered" evidence="1">
    <location>
        <begin position="16"/>
        <end position="114"/>
    </location>
</feature>
<evidence type="ECO:0000256" key="1">
    <source>
        <dbReference type="SAM" id="MobiDB-lite"/>
    </source>
</evidence>
<organism evidence="2 3">
    <name type="scientific">Parascedosporium putredinis</name>
    <dbReference type="NCBI Taxonomy" id="1442378"/>
    <lineage>
        <taxon>Eukaryota</taxon>
        <taxon>Fungi</taxon>
        <taxon>Dikarya</taxon>
        <taxon>Ascomycota</taxon>
        <taxon>Pezizomycotina</taxon>
        <taxon>Sordariomycetes</taxon>
        <taxon>Hypocreomycetidae</taxon>
        <taxon>Microascales</taxon>
        <taxon>Microascaceae</taxon>
        <taxon>Parascedosporium</taxon>
    </lineage>
</organism>
<dbReference type="OrthoDB" id="10673478at2759"/>
<feature type="compositionally biased region" description="Polar residues" evidence="1">
    <location>
        <begin position="50"/>
        <end position="67"/>
    </location>
</feature>
<comment type="caution">
    <text evidence="2">The sequence shown here is derived from an EMBL/GenBank/DDBJ whole genome shotgun (WGS) entry which is preliminary data.</text>
</comment>
<evidence type="ECO:0000313" key="2">
    <source>
        <dbReference type="EMBL" id="CAI4216115.1"/>
    </source>
</evidence>
<proteinExistence type="predicted"/>
<dbReference type="AlphaFoldDB" id="A0A9P1MAT7"/>
<protein>
    <submittedName>
        <fullName evidence="2">Uncharacterized protein</fullName>
    </submittedName>
</protein>
<feature type="region of interest" description="Disordered" evidence="1">
    <location>
        <begin position="141"/>
        <end position="176"/>
    </location>
</feature>
<dbReference type="EMBL" id="CALLCH030000015">
    <property type="protein sequence ID" value="CAI4216115.1"/>
    <property type="molecule type" value="Genomic_DNA"/>
</dbReference>
<name>A0A9P1MAT7_9PEZI</name>
<reference evidence="2" key="1">
    <citation type="submission" date="2022-11" db="EMBL/GenBank/DDBJ databases">
        <authorList>
            <person name="Scott C."/>
            <person name="Bruce N."/>
        </authorList>
    </citation>
    <scope>NUCLEOTIDE SEQUENCE</scope>
</reference>
<evidence type="ECO:0000313" key="3">
    <source>
        <dbReference type="Proteomes" id="UP000838763"/>
    </source>
</evidence>
<feature type="region of interest" description="Disordered" evidence="1">
    <location>
        <begin position="216"/>
        <end position="263"/>
    </location>
</feature>
<feature type="compositionally biased region" description="Polar residues" evidence="1">
    <location>
        <begin position="24"/>
        <end position="33"/>
    </location>
</feature>
<keyword evidence="3" id="KW-1185">Reference proteome</keyword>
<gene>
    <name evidence="2" type="ORF">PPNO1_LOCUS5778</name>
</gene>
<feature type="compositionally biased region" description="Polar residues" evidence="1">
    <location>
        <begin position="86"/>
        <end position="95"/>
    </location>
</feature>